<gene>
    <name evidence="15" type="ordered locus">SAR116_1069</name>
</gene>
<evidence type="ECO:0000256" key="4">
    <source>
        <dbReference type="ARBA" id="ARBA00012568"/>
    </source>
</evidence>
<evidence type="ECO:0000256" key="11">
    <source>
        <dbReference type="PIRNR" id="PIRNR006431"/>
    </source>
</evidence>
<name>D5BSR5_PUNMI</name>
<dbReference type="GO" id="GO:0005737">
    <property type="term" value="C:cytoplasm"/>
    <property type="evidence" value="ECO:0007669"/>
    <property type="project" value="UniProtKB-SubCell"/>
</dbReference>
<organism evidence="15 16">
    <name type="scientific">Puniceispirillum marinum (strain IMCC1322)</name>
    <dbReference type="NCBI Taxonomy" id="488538"/>
    <lineage>
        <taxon>Bacteria</taxon>
        <taxon>Pseudomonadati</taxon>
        <taxon>Pseudomonadota</taxon>
        <taxon>Alphaproteobacteria</taxon>
        <taxon>Candidatus Puniceispirillales</taxon>
        <taxon>Candidatus Puniceispirillaceae</taxon>
        <taxon>Candidatus Puniceispirillum</taxon>
    </lineage>
</organism>
<dbReference type="PIRSF" id="PIRSF006431">
    <property type="entry name" value="Pept_S33"/>
    <property type="match status" value="1"/>
</dbReference>
<evidence type="ECO:0000256" key="7">
    <source>
        <dbReference type="ARBA" id="ARBA00022490"/>
    </source>
</evidence>
<evidence type="ECO:0000256" key="6">
    <source>
        <dbReference type="ARBA" id="ARBA00022438"/>
    </source>
</evidence>
<dbReference type="AlphaFoldDB" id="D5BSR5"/>
<evidence type="ECO:0000259" key="14">
    <source>
        <dbReference type="Pfam" id="PF00561"/>
    </source>
</evidence>
<proteinExistence type="inferred from homology"/>
<evidence type="ECO:0000256" key="5">
    <source>
        <dbReference type="ARBA" id="ARBA00021843"/>
    </source>
</evidence>
<dbReference type="Proteomes" id="UP000007460">
    <property type="component" value="Chromosome"/>
</dbReference>
<dbReference type="PANTHER" id="PTHR43722:SF1">
    <property type="entry name" value="PROLINE IMINOPEPTIDASE"/>
    <property type="match status" value="1"/>
</dbReference>
<dbReference type="InterPro" id="IPR002410">
    <property type="entry name" value="Peptidase_S33"/>
</dbReference>
<evidence type="ECO:0000256" key="10">
    <source>
        <dbReference type="ARBA" id="ARBA00029605"/>
    </source>
</evidence>
<keyword evidence="6 11" id="KW-0031">Aminopeptidase</keyword>
<feature type="active site" description="Proton donor" evidence="12">
    <location>
        <position position="295"/>
    </location>
</feature>
<evidence type="ECO:0000256" key="13">
    <source>
        <dbReference type="RuleBase" id="RU003421"/>
    </source>
</evidence>
<dbReference type="InterPro" id="IPR005944">
    <property type="entry name" value="Pro_iminopeptidase"/>
</dbReference>
<dbReference type="MEROPS" id="S33.001"/>
<dbReference type="KEGG" id="apb:SAR116_1069"/>
<dbReference type="HOGENOM" id="CLU_043739_2_2_5"/>
<dbReference type="SUPFAM" id="SSF53474">
    <property type="entry name" value="alpha/beta-Hydrolases"/>
    <property type="match status" value="1"/>
</dbReference>
<dbReference type="RefSeq" id="WP_013045941.1">
    <property type="nucleotide sequence ID" value="NC_014010.1"/>
</dbReference>
<dbReference type="PRINTS" id="PR00111">
    <property type="entry name" value="ABHYDROLASE"/>
</dbReference>
<feature type="domain" description="AB hydrolase-1" evidence="14">
    <location>
        <begin position="42"/>
        <end position="300"/>
    </location>
</feature>
<accession>D5BSR5</accession>
<keyword evidence="7 11" id="KW-0963">Cytoplasm</keyword>
<evidence type="ECO:0000256" key="12">
    <source>
        <dbReference type="PIRSR" id="PIRSR006431-1"/>
    </source>
</evidence>
<dbReference type="Pfam" id="PF00561">
    <property type="entry name" value="Abhydrolase_1"/>
    <property type="match status" value="1"/>
</dbReference>
<dbReference type="EC" id="3.4.11.5" evidence="4 11"/>
<comment type="catalytic activity">
    <reaction evidence="1 11 13">
        <text>Release of N-terminal proline from a peptide.</text>
        <dbReference type="EC" id="3.4.11.5"/>
    </reaction>
</comment>
<dbReference type="GO" id="GO:0004177">
    <property type="term" value="F:aminopeptidase activity"/>
    <property type="evidence" value="ECO:0007669"/>
    <property type="project" value="UniProtKB-UniRule"/>
</dbReference>
<keyword evidence="9 11" id="KW-0378">Hydrolase</keyword>
<dbReference type="InterPro" id="IPR000073">
    <property type="entry name" value="AB_hydrolase_1"/>
</dbReference>
<evidence type="ECO:0000313" key="15">
    <source>
        <dbReference type="EMBL" id="ADE39312.1"/>
    </source>
</evidence>
<dbReference type="PANTHER" id="PTHR43722">
    <property type="entry name" value="PROLINE IMINOPEPTIDASE"/>
    <property type="match status" value="1"/>
</dbReference>
<comment type="similarity">
    <text evidence="3 11 13">Belongs to the peptidase S33 family.</text>
</comment>
<evidence type="ECO:0000313" key="16">
    <source>
        <dbReference type="Proteomes" id="UP000007460"/>
    </source>
</evidence>
<protein>
    <recommendedName>
        <fullName evidence="5 11">Proline iminopeptidase</fullName>
        <shortName evidence="11">PIP</shortName>
        <ecNumber evidence="4 11">3.4.11.5</ecNumber>
    </recommendedName>
    <alternativeName>
        <fullName evidence="10 11">Prolyl aminopeptidase</fullName>
    </alternativeName>
</protein>
<dbReference type="InterPro" id="IPR029058">
    <property type="entry name" value="AB_hydrolase_fold"/>
</dbReference>
<dbReference type="ESTHER" id="punmi-d5bsr5">
    <property type="family name" value="Proline_iminopeptidase"/>
</dbReference>
<keyword evidence="8 11" id="KW-0645">Protease</keyword>
<sequence>MTNAFIQDIDLFDPVMPFQTGWLEQQQHRIYFEQCGNADGIPVLFLHGGPGAGISPVHRRLFNPNKFRTILFDQRGSGRSTPLGETADNTTLHLIEDIETLRKQLGIDQFLLFGGSWGSTLALAYAIAYPEHVQGLILRGIFLGSDAEVDWFLYEMGRFFPEAHARFVNFLPLNERGNLLENYYHRLMSDDNMVHQPAANSWSSYETSCSTLRAEQRYVSGKSALTMARLEAYYFMNRCFMPDGHIMNHIKLVQHLPIDIIQGRHDVICPPMTAASLAHHWGKKAKLQLVDNAGHSTFESGIAQALLSALDAYI</sequence>
<dbReference type="NCBIfam" id="TIGR01249">
    <property type="entry name" value="pro_imino_pep_1"/>
    <property type="match status" value="1"/>
</dbReference>
<dbReference type="eggNOG" id="COG2267">
    <property type="taxonomic scope" value="Bacteria"/>
</dbReference>
<keyword evidence="16" id="KW-1185">Reference proteome</keyword>
<evidence type="ECO:0000256" key="1">
    <source>
        <dbReference type="ARBA" id="ARBA00001585"/>
    </source>
</evidence>
<evidence type="ECO:0000256" key="9">
    <source>
        <dbReference type="ARBA" id="ARBA00022801"/>
    </source>
</evidence>
<dbReference type="PRINTS" id="PR00793">
    <property type="entry name" value="PROAMNOPTASE"/>
</dbReference>
<evidence type="ECO:0000256" key="2">
    <source>
        <dbReference type="ARBA" id="ARBA00004496"/>
    </source>
</evidence>
<evidence type="ECO:0000256" key="8">
    <source>
        <dbReference type="ARBA" id="ARBA00022670"/>
    </source>
</evidence>
<dbReference type="STRING" id="488538.SAR116_1069"/>
<dbReference type="EMBL" id="CP001751">
    <property type="protein sequence ID" value="ADE39312.1"/>
    <property type="molecule type" value="Genomic_DNA"/>
</dbReference>
<dbReference type="GO" id="GO:0006508">
    <property type="term" value="P:proteolysis"/>
    <property type="evidence" value="ECO:0007669"/>
    <property type="project" value="UniProtKB-KW"/>
</dbReference>
<feature type="active site" evidence="12">
    <location>
        <position position="266"/>
    </location>
</feature>
<dbReference type="Gene3D" id="3.40.50.1820">
    <property type="entry name" value="alpha/beta hydrolase"/>
    <property type="match status" value="1"/>
</dbReference>
<feature type="active site" description="Nucleophile" evidence="12">
    <location>
        <position position="116"/>
    </location>
</feature>
<reference evidence="15 16" key="1">
    <citation type="journal article" date="2010" name="J. Bacteriol.">
        <title>Complete genome sequence of "Candidatus Puniceispirillum marinum" IMCC1322, a representative of the SAR116 clade in the Alphaproteobacteria.</title>
        <authorList>
            <person name="Oh H.M."/>
            <person name="Kwon K.K."/>
            <person name="Kang I."/>
            <person name="Kang S.G."/>
            <person name="Lee J.H."/>
            <person name="Kim S.J."/>
            <person name="Cho J.C."/>
        </authorList>
    </citation>
    <scope>NUCLEOTIDE SEQUENCE [LARGE SCALE GENOMIC DNA]</scope>
    <source>
        <strain evidence="15 16">IMCC1322</strain>
    </source>
</reference>
<evidence type="ECO:0000256" key="3">
    <source>
        <dbReference type="ARBA" id="ARBA00010088"/>
    </source>
</evidence>
<comment type="subcellular location">
    <subcellularLocation>
        <location evidence="2 11">Cytoplasm</location>
    </subcellularLocation>
</comment>